<sequence length="428" mass="47517">MTESARNTRRSRCLPSPPCGARVRGSAPVPYWKGRPVRITKIETALLDANFEWLLVRVRTDSGLTGVSEAHWGFGVRDAIHRFAQYLEGRDPRHVERLWREMYELVSGAAWQGSTICAMNGIEIALWDLLGKYLGQPVWQLLGGTYRDDVRILLDLHAGESYKLGDKTKVGWRNPEAAYEPSAYAERARNAAARGFTALKFDIDIPTIRELDPFNHCVTPGQVDQIVEIVGAVRDAVGRDVDVAIDCHWHYNTADAIRIAKALEPFDLLWLEDPVRPENVAAMAEVTRNTATPICTGENLYLSHGFRELLGTNACRIIEPDFPRSGGISESRRIAHLAEMNYVPFAPHNVGGPLATIAASHVCANVPNFLVLEFHADDIPWYSDLITGDVPAFTGGALPVTSSPGFGVDINDDVAKEHQKYPDEPLWQ</sequence>
<dbReference type="GO" id="GO:0009063">
    <property type="term" value="P:amino acid catabolic process"/>
    <property type="evidence" value="ECO:0007669"/>
    <property type="project" value="InterPro"/>
</dbReference>
<dbReference type="AlphaFoldDB" id="A0A329R0W5"/>
<dbReference type="Gene3D" id="3.30.390.10">
    <property type="entry name" value="Enolase-like, N-terminal domain"/>
    <property type="match status" value="1"/>
</dbReference>
<accession>A0A329R0W5</accession>
<dbReference type="SFLD" id="SFLDS00001">
    <property type="entry name" value="Enolase"/>
    <property type="match status" value="1"/>
</dbReference>
<protein>
    <submittedName>
        <fullName evidence="3">Mandelate racemase/muconate lactonizing enzyme family protein</fullName>
    </submittedName>
</protein>
<dbReference type="PROSITE" id="PS00909">
    <property type="entry name" value="MR_MLE_2"/>
    <property type="match status" value="1"/>
</dbReference>
<evidence type="ECO:0000313" key="4">
    <source>
        <dbReference type="Proteomes" id="UP000250462"/>
    </source>
</evidence>
<evidence type="ECO:0000259" key="2">
    <source>
        <dbReference type="SMART" id="SM00922"/>
    </source>
</evidence>
<keyword evidence="4" id="KW-1185">Reference proteome</keyword>
<dbReference type="InterPro" id="IPR029017">
    <property type="entry name" value="Enolase-like_N"/>
</dbReference>
<dbReference type="InterPro" id="IPR018110">
    <property type="entry name" value="Mandel_Rmase/mucon_lact_enz_CS"/>
</dbReference>
<dbReference type="PANTHER" id="PTHR48080:SF2">
    <property type="entry name" value="D-GALACTONATE DEHYDRATASE"/>
    <property type="match status" value="1"/>
</dbReference>
<evidence type="ECO:0000313" key="3">
    <source>
        <dbReference type="EMBL" id="RAW17579.1"/>
    </source>
</evidence>
<name>A0A329R0W5_9ACTN</name>
<dbReference type="CDD" id="cd03316">
    <property type="entry name" value="MR_like"/>
    <property type="match status" value="1"/>
</dbReference>
<dbReference type="SMART" id="SM00922">
    <property type="entry name" value="MR_MLE"/>
    <property type="match status" value="1"/>
</dbReference>
<dbReference type="PANTHER" id="PTHR48080">
    <property type="entry name" value="D-GALACTONATE DEHYDRATASE-RELATED"/>
    <property type="match status" value="1"/>
</dbReference>
<dbReference type="SFLD" id="SFLDG00179">
    <property type="entry name" value="mandelate_racemase"/>
    <property type="match status" value="1"/>
</dbReference>
<comment type="caution">
    <text evidence="3">The sequence shown here is derived from an EMBL/GenBank/DDBJ whole genome shotgun (WGS) entry which is preliminary data.</text>
</comment>
<reference evidence="3 4" key="1">
    <citation type="submission" date="2018-06" db="EMBL/GenBank/DDBJ databases">
        <title>Phytoactinopolyspora halophila sp. nov., a novel halophilic actinomycete isolated from a saline soil in China.</title>
        <authorList>
            <person name="Tang S.-K."/>
        </authorList>
    </citation>
    <scope>NUCLEOTIDE SEQUENCE [LARGE SCALE GENOMIC DNA]</scope>
    <source>
        <strain evidence="3 4">YIM 96934</strain>
    </source>
</reference>
<gene>
    <name evidence="3" type="ORF">DPM12_06195</name>
</gene>
<dbReference type="InterPro" id="IPR013342">
    <property type="entry name" value="Mandelate_racemase_C"/>
</dbReference>
<dbReference type="InterPro" id="IPR029065">
    <property type="entry name" value="Enolase_C-like"/>
</dbReference>
<dbReference type="InterPro" id="IPR036849">
    <property type="entry name" value="Enolase-like_C_sf"/>
</dbReference>
<dbReference type="SUPFAM" id="SSF54826">
    <property type="entry name" value="Enolase N-terminal domain-like"/>
    <property type="match status" value="1"/>
</dbReference>
<dbReference type="InterPro" id="IPR034593">
    <property type="entry name" value="DgoD-like"/>
</dbReference>
<evidence type="ECO:0000256" key="1">
    <source>
        <dbReference type="ARBA" id="ARBA00023239"/>
    </source>
</evidence>
<feature type="domain" description="Mandelate racemase/muconate lactonizing enzyme C-terminal" evidence="2">
    <location>
        <begin position="181"/>
        <end position="293"/>
    </location>
</feature>
<dbReference type="Pfam" id="PF13378">
    <property type="entry name" value="MR_MLE_C"/>
    <property type="match status" value="1"/>
</dbReference>
<proteinExistence type="predicted"/>
<dbReference type="Proteomes" id="UP000250462">
    <property type="component" value="Unassembled WGS sequence"/>
</dbReference>
<dbReference type="InterPro" id="IPR013341">
    <property type="entry name" value="Mandelate_racemase_N_dom"/>
</dbReference>
<dbReference type="PROSITE" id="PS00908">
    <property type="entry name" value="MR_MLE_1"/>
    <property type="match status" value="1"/>
</dbReference>
<organism evidence="3 4">
    <name type="scientific">Phytoactinopolyspora halophila</name>
    <dbReference type="NCBI Taxonomy" id="1981511"/>
    <lineage>
        <taxon>Bacteria</taxon>
        <taxon>Bacillati</taxon>
        <taxon>Actinomycetota</taxon>
        <taxon>Actinomycetes</taxon>
        <taxon>Jiangellales</taxon>
        <taxon>Jiangellaceae</taxon>
        <taxon>Phytoactinopolyspora</taxon>
    </lineage>
</organism>
<dbReference type="EMBL" id="QMIG01000003">
    <property type="protein sequence ID" value="RAW17579.1"/>
    <property type="molecule type" value="Genomic_DNA"/>
</dbReference>
<dbReference type="GO" id="GO:0016829">
    <property type="term" value="F:lyase activity"/>
    <property type="evidence" value="ECO:0007669"/>
    <property type="project" value="UniProtKB-KW"/>
</dbReference>
<dbReference type="Gene3D" id="3.20.20.120">
    <property type="entry name" value="Enolase-like C-terminal domain"/>
    <property type="match status" value="1"/>
</dbReference>
<keyword evidence="1" id="KW-0456">Lyase</keyword>
<dbReference type="SUPFAM" id="SSF51604">
    <property type="entry name" value="Enolase C-terminal domain-like"/>
    <property type="match status" value="1"/>
</dbReference>
<dbReference type="Pfam" id="PF02746">
    <property type="entry name" value="MR_MLE_N"/>
    <property type="match status" value="1"/>
</dbReference>